<gene>
    <name evidence="1" type="ORF">ACFYV7_07470</name>
</gene>
<comment type="caution">
    <text evidence="1">The sequence shown here is derived from an EMBL/GenBank/DDBJ whole genome shotgun (WGS) entry which is preliminary data.</text>
</comment>
<name>A0ABW6QPP4_9NOCA</name>
<dbReference type="EMBL" id="JBIAPI010000001">
    <property type="protein sequence ID" value="MFF3222620.1"/>
    <property type="molecule type" value="Genomic_DNA"/>
</dbReference>
<proteinExistence type="predicted"/>
<reference evidence="1 2" key="1">
    <citation type="submission" date="2024-10" db="EMBL/GenBank/DDBJ databases">
        <title>The Natural Products Discovery Center: Release of the First 8490 Sequenced Strains for Exploring Actinobacteria Biosynthetic Diversity.</title>
        <authorList>
            <person name="Kalkreuter E."/>
            <person name="Kautsar S.A."/>
            <person name="Yang D."/>
            <person name="Bader C.D."/>
            <person name="Teijaro C.N."/>
            <person name="Fluegel L."/>
            <person name="Davis C.M."/>
            <person name="Simpson J.R."/>
            <person name="Lauterbach L."/>
            <person name="Steele A.D."/>
            <person name="Gui C."/>
            <person name="Meng S."/>
            <person name="Li G."/>
            <person name="Viehrig K."/>
            <person name="Ye F."/>
            <person name="Su P."/>
            <person name="Kiefer A.F."/>
            <person name="Nichols A."/>
            <person name="Cepeda A.J."/>
            <person name="Yan W."/>
            <person name="Fan B."/>
            <person name="Jiang Y."/>
            <person name="Adhikari A."/>
            <person name="Zheng C.-J."/>
            <person name="Schuster L."/>
            <person name="Cowan T.M."/>
            <person name="Smanski M.J."/>
            <person name="Chevrette M.G."/>
            <person name="De Carvalho L.P.S."/>
            <person name="Shen B."/>
        </authorList>
    </citation>
    <scope>NUCLEOTIDE SEQUENCE [LARGE SCALE GENOMIC DNA]</scope>
    <source>
        <strain evidence="1 2">NPDC003040</strain>
    </source>
</reference>
<dbReference type="Proteomes" id="UP001601948">
    <property type="component" value="Unassembled WGS sequence"/>
</dbReference>
<dbReference type="NCBIfam" id="TIGR01552">
    <property type="entry name" value="phd_fam"/>
    <property type="match status" value="1"/>
</dbReference>
<protein>
    <submittedName>
        <fullName evidence="1">Type II toxin-antitoxin system prevent-host-death family antitoxin</fullName>
    </submittedName>
</protein>
<evidence type="ECO:0000313" key="2">
    <source>
        <dbReference type="Proteomes" id="UP001601948"/>
    </source>
</evidence>
<organism evidence="1 2">
    <name type="scientific">Nocardia suismassiliense</name>
    <dbReference type="NCBI Taxonomy" id="2077092"/>
    <lineage>
        <taxon>Bacteria</taxon>
        <taxon>Bacillati</taxon>
        <taxon>Actinomycetota</taxon>
        <taxon>Actinomycetes</taxon>
        <taxon>Mycobacteriales</taxon>
        <taxon>Nocardiaceae</taxon>
        <taxon>Nocardia</taxon>
    </lineage>
</organism>
<dbReference type="RefSeq" id="WP_194836364.1">
    <property type="nucleotide sequence ID" value="NZ_JBIAPI010000001.1"/>
</dbReference>
<accession>A0ABW6QPP4</accession>
<evidence type="ECO:0000313" key="1">
    <source>
        <dbReference type="EMBL" id="MFF3222620.1"/>
    </source>
</evidence>
<sequence length="103" mass="11156">MTSSVRVPITTASRKGVSGLVAASEEQRIVLTSHGRPVAVVDSADRIDEDMRKIREAQLAILDAAADLASKRSRKFNLAEVCVRLGVDESRVRALAAERVANR</sequence>
<keyword evidence="2" id="KW-1185">Reference proteome</keyword>